<gene>
    <name evidence="1" type="ORF">GCM10008938_41640</name>
</gene>
<reference evidence="2" key="1">
    <citation type="journal article" date="2019" name="Int. J. Syst. Evol. Microbiol.">
        <title>The Global Catalogue of Microorganisms (GCM) 10K type strain sequencing project: providing services to taxonomists for standard genome sequencing and annotation.</title>
        <authorList>
            <consortium name="The Broad Institute Genomics Platform"/>
            <consortium name="The Broad Institute Genome Sequencing Center for Infectious Disease"/>
            <person name="Wu L."/>
            <person name="Ma J."/>
        </authorList>
    </citation>
    <scope>NUCLEOTIDE SEQUENCE [LARGE SCALE GENOMIC DNA]</scope>
    <source>
        <strain evidence="2">JCM 14370</strain>
    </source>
</reference>
<dbReference type="EMBL" id="BMOD01000022">
    <property type="protein sequence ID" value="GGJ51274.1"/>
    <property type="molecule type" value="Genomic_DNA"/>
</dbReference>
<dbReference type="RefSeq" id="WP_189006338.1">
    <property type="nucleotide sequence ID" value="NZ_BMOD01000022.1"/>
</dbReference>
<evidence type="ECO:0000313" key="2">
    <source>
        <dbReference type="Proteomes" id="UP000632222"/>
    </source>
</evidence>
<sequence length="52" mass="5421">MQKWLALSFITGLLLAGCAPKTPPQEGTSGPSFSKSTMVAGVLPAKTTHHLL</sequence>
<organism evidence="1 2">
    <name type="scientific">Deinococcus roseus</name>
    <dbReference type="NCBI Taxonomy" id="392414"/>
    <lineage>
        <taxon>Bacteria</taxon>
        <taxon>Thermotogati</taxon>
        <taxon>Deinococcota</taxon>
        <taxon>Deinococci</taxon>
        <taxon>Deinococcales</taxon>
        <taxon>Deinococcaceae</taxon>
        <taxon>Deinococcus</taxon>
    </lineage>
</organism>
<protein>
    <submittedName>
        <fullName evidence="1">Uncharacterized protein</fullName>
    </submittedName>
</protein>
<proteinExistence type="predicted"/>
<evidence type="ECO:0000313" key="1">
    <source>
        <dbReference type="EMBL" id="GGJ51274.1"/>
    </source>
</evidence>
<dbReference type="PROSITE" id="PS51257">
    <property type="entry name" value="PROKAR_LIPOPROTEIN"/>
    <property type="match status" value="1"/>
</dbReference>
<keyword evidence="2" id="KW-1185">Reference proteome</keyword>
<dbReference type="Proteomes" id="UP000632222">
    <property type="component" value="Unassembled WGS sequence"/>
</dbReference>
<comment type="caution">
    <text evidence="1">The sequence shown here is derived from an EMBL/GenBank/DDBJ whole genome shotgun (WGS) entry which is preliminary data.</text>
</comment>
<name>A0ABQ2DAF2_9DEIO</name>
<accession>A0ABQ2DAF2</accession>